<dbReference type="InterPro" id="IPR009057">
    <property type="entry name" value="Homeodomain-like_sf"/>
</dbReference>
<sequence>KKASKWNDEETQLNVELRRTGMKWEDIAKRIPGRSSTSCRLRYQNYSEKKQEWNEEKKNTLARLYMRFRKEIWDCIGKEMGLPSRAVEDAIWAMGPDEIASRAN</sequence>
<feature type="domain" description="Myb-like" evidence="1">
    <location>
        <begin position="1"/>
        <end position="47"/>
    </location>
</feature>
<feature type="non-terminal residue" evidence="3">
    <location>
        <position position="104"/>
    </location>
</feature>
<feature type="domain" description="HTH myb-type" evidence="2">
    <location>
        <begin position="1"/>
        <end position="51"/>
    </location>
</feature>
<evidence type="ECO:0000259" key="1">
    <source>
        <dbReference type="PROSITE" id="PS50090"/>
    </source>
</evidence>
<accession>A0A9P4I0W9</accession>
<dbReference type="EMBL" id="ML978141">
    <property type="protein sequence ID" value="KAF2092930.1"/>
    <property type="molecule type" value="Genomic_DNA"/>
</dbReference>
<reference evidence="3" key="1">
    <citation type="journal article" date="2020" name="Stud. Mycol.">
        <title>101 Dothideomycetes genomes: a test case for predicting lifestyles and emergence of pathogens.</title>
        <authorList>
            <person name="Haridas S."/>
            <person name="Albert R."/>
            <person name="Binder M."/>
            <person name="Bloem J."/>
            <person name="Labutti K."/>
            <person name="Salamov A."/>
            <person name="Andreopoulos B."/>
            <person name="Baker S."/>
            <person name="Barry K."/>
            <person name="Bills G."/>
            <person name="Bluhm B."/>
            <person name="Cannon C."/>
            <person name="Castanera R."/>
            <person name="Culley D."/>
            <person name="Daum C."/>
            <person name="Ezra D."/>
            <person name="Gonzalez J."/>
            <person name="Henrissat B."/>
            <person name="Kuo A."/>
            <person name="Liang C."/>
            <person name="Lipzen A."/>
            <person name="Lutzoni F."/>
            <person name="Magnuson J."/>
            <person name="Mondo S."/>
            <person name="Nolan M."/>
            <person name="Ohm R."/>
            <person name="Pangilinan J."/>
            <person name="Park H.-J."/>
            <person name="Ramirez L."/>
            <person name="Alfaro M."/>
            <person name="Sun H."/>
            <person name="Tritt A."/>
            <person name="Yoshinaga Y."/>
            <person name="Zwiers L.-H."/>
            <person name="Turgeon B."/>
            <person name="Goodwin S."/>
            <person name="Spatafora J."/>
            <person name="Crous P."/>
            <person name="Grigoriev I."/>
        </authorList>
    </citation>
    <scope>NUCLEOTIDE SEQUENCE</scope>
    <source>
        <strain evidence="3">CBS 133067</strain>
    </source>
</reference>
<evidence type="ECO:0000313" key="3">
    <source>
        <dbReference type="EMBL" id="KAF2092930.1"/>
    </source>
</evidence>
<dbReference type="Proteomes" id="UP000799772">
    <property type="component" value="Unassembled WGS sequence"/>
</dbReference>
<protein>
    <submittedName>
        <fullName evidence="3">Uncharacterized protein</fullName>
    </submittedName>
</protein>
<feature type="non-terminal residue" evidence="3">
    <location>
        <position position="1"/>
    </location>
</feature>
<name>A0A9P4I0W9_9PEZI</name>
<proteinExistence type="predicted"/>
<dbReference type="Gene3D" id="1.10.10.60">
    <property type="entry name" value="Homeodomain-like"/>
    <property type="match status" value="1"/>
</dbReference>
<dbReference type="Pfam" id="PF00249">
    <property type="entry name" value="Myb_DNA-binding"/>
    <property type="match status" value="1"/>
</dbReference>
<evidence type="ECO:0000259" key="2">
    <source>
        <dbReference type="PROSITE" id="PS51294"/>
    </source>
</evidence>
<evidence type="ECO:0000313" key="4">
    <source>
        <dbReference type="Proteomes" id="UP000799772"/>
    </source>
</evidence>
<dbReference type="PROSITE" id="PS50090">
    <property type="entry name" value="MYB_LIKE"/>
    <property type="match status" value="1"/>
</dbReference>
<organism evidence="3 4">
    <name type="scientific">Rhizodiscina lignyota</name>
    <dbReference type="NCBI Taxonomy" id="1504668"/>
    <lineage>
        <taxon>Eukaryota</taxon>
        <taxon>Fungi</taxon>
        <taxon>Dikarya</taxon>
        <taxon>Ascomycota</taxon>
        <taxon>Pezizomycotina</taxon>
        <taxon>Dothideomycetes</taxon>
        <taxon>Pleosporomycetidae</taxon>
        <taxon>Aulographales</taxon>
        <taxon>Rhizodiscinaceae</taxon>
        <taxon>Rhizodiscina</taxon>
    </lineage>
</organism>
<comment type="caution">
    <text evidence="3">The sequence shown here is derived from an EMBL/GenBank/DDBJ whole genome shotgun (WGS) entry which is preliminary data.</text>
</comment>
<gene>
    <name evidence="3" type="ORF">NA57DRAFT_25202</name>
</gene>
<dbReference type="SMART" id="SM00717">
    <property type="entry name" value="SANT"/>
    <property type="match status" value="1"/>
</dbReference>
<dbReference type="InterPro" id="IPR001005">
    <property type="entry name" value="SANT/Myb"/>
</dbReference>
<dbReference type="AlphaFoldDB" id="A0A9P4I0W9"/>
<dbReference type="OrthoDB" id="2350934at2759"/>
<dbReference type="InterPro" id="IPR017930">
    <property type="entry name" value="Myb_dom"/>
</dbReference>
<dbReference type="SUPFAM" id="SSF46689">
    <property type="entry name" value="Homeodomain-like"/>
    <property type="match status" value="1"/>
</dbReference>
<dbReference type="PROSITE" id="PS51294">
    <property type="entry name" value="HTH_MYB"/>
    <property type="match status" value="1"/>
</dbReference>
<keyword evidence="4" id="KW-1185">Reference proteome</keyword>
<dbReference type="CDD" id="cd00167">
    <property type="entry name" value="SANT"/>
    <property type="match status" value="1"/>
</dbReference>